<reference evidence="2 3" key="1">
    <citation type="submission" date="2024-05" db="EMBL/GenBank/DDBJ databases">
        <authorList>
            <person name="Duchaud E."/>
        </authorList>
    </citation>
    <scope>NUCLEOTIDE SEQUENCE [LARGE SCALE GENOMIC DNA]</scope>
    <source>
        <strain evidence="2">Ena-SAMPLE-TAB-13-05-2024-13:56:06:370-140305</strain>
    </source>
</reference>
<feature type="region of interest" description="Disordered" evidence="1">
    <location>
        <begin position="38"/>
        <end position="61"/>
    </location>
</feature>
<comment type="caution">
    <text evidence="2">The sequence shown here is derived from an EMBL/GenBank/DDBJ whole genome shotgun (WGS) entry which is preliminary data.</text>
</comment>
<proteinExistence type="predicted"/>
<evidence type="ECO:0000313" key="2">
    <source>
        <dbReference type="EMBL" id="CAL2105962.1"/>
    </source>
</evidence>
<feature type="compositionally biased region" description="Low complexity" evidence="1">
    <location>
        <begin position="38"/>
        <end position="50"/>
    </location>
</feature>
<accession>A0ABP1F9S8</accession>
<protein>
    <submittedName>
        <fullName evidence="2">Uncharacterized protein</fullName>
    </submittedName>
</protein>
<keyword evidence="3" id="KW-1185">Reference proteome</keyword>
<evidence type="ECO:0000313" key="3">
    <source>
        <dbReference type="Proteomes" id="UP001497602"/>
    </source>
</evidence>
<name>A0ABP1F9S8_9FLAO</name>
<dbReference type="Proteomes" id="UP001497602">
    <property type="component" value="Unassembled WGS sequence"/>
</dbReference>
<sequence length="61" mass="6530">MKIKFSQKDREALTKSMSSFENEKLVDALDVVGAGQAGDAGWSRSWSRSSANAEIGQPGQA</sequence>
<evidence type="ECO:0000256" key="1">
    <source>
        <dbReference type="SAM" id="MobiDB-lite"/>
    </source>
</evidence>
<dbReference type="RefSeq" id="WP_348737787.1">
    <property type="nucleotide sequence ID" value="NZ_CAXJRC010000011.1"/>
</dbReference>
<dbReference type="EMBL" id="CAXJRC010000011">
    <property type="protein sequence ID" value="CAL2105962.1"/>
    <property type="molecule type" value="Genomic_DNA"/>
</dbReference>
<organism evidence="2 3">
    <name type="scientific">Tenacibaculum vairaonense</name>
    <dbReference type="NCBI Taxonomy" id="3137860"/>
    <lineage>
        <taxon>Bacteria</taxon>
        <taxon>Pseudomonadati</taxon>
        <taxon>Bacteroidota</taxon>
        <taxon>Flavobacteriia</taxon>
        <taxon>Flavobacteriales</taxon>
        <taxon>Flavobacteriaceae</taxon>
        <taxon>Tenacibaculum</taxon>
    </lineage>
</organism>
<gene>
    <name evidence="2" type="ORF">T190115A13A_10118</name>
</gene>